<gene>
    <name evidence="1" type="ORF">Rumeso_02086</name>
</gene>
<accession>A0A017HQ75</accession>
<comment type="caution">
    <text evidence="1">The sequence shown here is derived from an EMBL/GenBank/DDBJ whole genome shotgun (WGS) entry which is preliminary data.</text>
</comment>
<evidence type="ECO:0000313" key="1">
    <source>
        <dbReference type="EMBL" id="EYD76328.1"/>
    </source>
</evidence>
<sequence length="110" mass="12746">MTDRVHPDYLEAPFFVEYAPFEDAPDSQWEEEAFRTRAEATERAQQLVEAGQCVVLGVIGTYQTKAGNSIRDYIYYWWNGYFDFPPSDDMSVGVPYHAQSRHVPFQAIAW</sequence>
<evidence type="ECO:0000313" key="2">
    <source>
        <dbReference type="Proteomes" id="UP000019666"/>
    </source>
</evidence>
<proteinExistence type="predicted"/>
<dbReference type="EMBL" id="AOSK01000050">
    <property type="protein sequence ID" value="EYD76328.1"/>
    <property type="molecule type" value="Genomic_DNA"/>
</dbReference>
<keyword evidence="2" id="KW-1185">Reference proteome</keyword>
<reference evidence="1 2" key="1">
    <citation type="submission" date="2013-02" db="EMBL/GenBank/DDBJ databases">
        <authorList>
            <person name="Fiebig A."/>
            <person name="Goeker M."/>
            <person name="Klenk H.-P.P."/>
        </authorList>
    </citation>
    <scope>NUCLEOTIDE SEQUENCE [LARGE SCALE GENOMIC DNA]</scope>
    <source>
        <strain evidence="1 2">DSM 19309</strain>
    </source>
</reference>
<protein>
    <submittedName>
        <fullName evidence="1">Uncharacterized protein</fullName>
    </submittedName>
</protein>
<name>A0A017HQ75_9RHOB</name>
<dbReference type="HOGENOM" id="CLU_2169192_0_0_5"/>
<dbReference type="AlphaFoldDB" id="A0A017HQ75"/>
<organism evidence="1 2">
    <name type="scientific">Rubellimicrobium mesophilum DSM 19309</name>
    <dbReference type="NCBI Taxonomy" id="442562"/>
    <lineage>
        <taxon>Bacteria</taxon>
        <taxon>Pseudomonadati</taxon>
        <taxon>Pseudomonadota</taxon>
        <taxon>Alphaproteobacteria</taxon>
        <taxon>Rhodobacterales</taxon>
        <taxon>Roseobacteraceae</taxon>
        <taxon>Rubellimicrobium</taxon>
    </lineage>
</organism>
<dbReference type="Proteomes" id="UP000019666">
    <property type="component" value="Unassembled WGS sequence"/>
</dbReference>